<dbReference type="PANTHER" id="PTHR43861">
    <property type="entry name" value="TRANS-ACONITATE 2-METHYLTRANSFERASE-RELATED"/>
    <property type="match status" value="1"/>
</dbReference>
<dbReference type="GO" id="GO:0032259">
    <property type="term" value="P:methylation"/>
    <property type="evidence" value="ECO:0007669"/>
    <property type="project" value="UniProtKB-KW"/>
</dbReference>
<dbReference type="PANTHER" id="PTHR43861:SF1">
    <property type="entry name" value="TRANS-ACONITATE 2-METHYLTRANSFERASE"/>
    <property type="match status" value="1"/>
</dbReference>
<organism evidence="1 2">
    <name type="scientific">Tepidamorphus gemmatus</name>
    <dbReference type="NCBI Taxonomy" id="747076"/>
    <lineage>
        <taxon>Bacteria</taxon>
        <taxon>Pseudomonadati</taxon>
        <taxon>Pseudomonadota</taxon>
        <taxon>Alphaproteobacteria</taxon>
        <taxon>Hyphomicrobiales</taxon>
        <taxon>Tepidamorphaceae</taxon>
        <taxon>Tepidamorphus</taxon>
    </lineage>
</organism>
<reference evidence="1 2" key="1">
    <citation type="submission" date="2019-03" db="EMBL/GenBank/DDBJ databases">
        <title>Genomic Encyclopedia of Type Strains, Phase IV (KMG-IV): sequencing the most valuable type-strain genomes for metagenomic binning, comparative biology and taxonomic classification.</title>
        <authorList>
            <person name="Goeker M."/>
        </authorList>
    </citation>
    <scope>NUCLEOTIDE SEQUENCE [LARGE SCALE GENOMIC DNA]</scope>
    <source>
        <strain evidence="1 2">DSM 19345</strain>
    </source>
</reference>
<dbReference type="AlphaFoldDB" id="A0A4R3M899"/>
<dbReference type="RefSeq" id="WP_132807026.1">
    <property type="nucleotide sequence ID" value="NZ_SMAK01000007.1"/>
</dbReference>
<dbReference type="CDD" id="cd02440">
    <property type="entry name" value="AdoMet_MTases"/>
    <property type="match status" value="1"/>
</dbReference>
<dbReference type="EMBL" id="SMAK01000007">
    <property type="protein sequence ID" value="TCT09316.1"/>
    <property type="molecule type" value="Genomic_DNA"/>
</dbReference>
<dbReference type="InterPro" id="IPR029063">
    <property type="entry name" value="SAM-dependent_MTases_sf"/>
</dbReference>
<keyword evidence="1" id="KW-0489">Methyltransferase</keyword>
<gene>
    <name evidence="1" type="ORF">EDC22_107163</name>
</gene>
<sequence length="196" mass="21117">MPNAATGREWDEEYRGGRWGFLLDVKEVARTGAIAGWLKATGTGERVLDIGCGEGVLFGHLDRGALASYVGVDISAEALARARVDRSVARLVEADLQGFEPDPGETFTAVVFNEVLHFADDPGAELSRAARWLAPGGVIAVSMYAPWKETGGGYAKVTAMEAACVGREWTVLDALELVSQAKDVRWRLRLIRPADA</sequence>
<name>A0A4R3M899_9HYPH</name>
<keyword evidence="1" id="KW-0808">Transferase</keyword>
<protein>
    <submittedName>
        <fullName evidence="1">Methyltransferase family protein</fullName>
    </submittedName>
</protein>
<dbReference type="GO" id="GO:0008168">
    <property type="term" value="F:methyltransferase activity"/>
    <property type="evidence" value="ECO:0007669"/>
    <property type="project" value="UniProtKB-KW"/>
</dbReference>
<comment type="caution">
    <text evidence="1">The sequence shown here is derived from an EMBL/GenBank/DDBJ whole genome shotgun (WGS) entry which is preliminary data.</text>
</comment>
<evidence type="ECO:0000313" key="1">
    <source>
        <dbReference type="EMBL" id="TCT09316.1"/>
    </source>
</evidence>
<dbReference type="Proteomes" id="UP000295678">
    <property type="component" value="Unassembled WGS sequence"/>
</dbReference>
<dbReference type="OrthoDB" id="465636at2"/>
<dbReference type="Gene3D" id="3.40.50.150">
    <property type="entry name" value="Vaccinia Virus protein VP39"/>
    <property type="match status" value="1"/>
</dbReference>
<dbReference type="Pfam" id="PF13489">
    <property type="entry name" value="Methyltransf_23"/>
    <property type="match status" value="1"/>
</dbReference>
<proteinExistence type="predicted"/>
<dbReference type="SUPFAM" id="SSF53335">
    <property type="entry name" value="S-adenosyl-L-methionine-dependent methyltransferases"/>
    <property type="match status" value="1"/>
</dbReference>
<accession>A0A4R3M899</accession>
<evidence type="ECO:0000313" key="2">
    <source>
        <dbReference type="Proteomes" id="UP000295678"/>
    </source>
</evidence>
<keyword evidence="2" id="KW-1185">Reference proteome</keyword>